<evidence type="ECO:0000313" key="11">
    <source>
        <dbReference type="EMBL" id="QEU89373.1"/>
    </source>
</evidence>
<evidence type="ECO:0000256" key="2">
    <source>
        <dbReference type="ARBA" id="ARBA00022475"/>
    </source>
</evidence>
<keyword evidence="10" id="KW-0479">Metal-binding</keyword>
<dbReference type="Proteomes" id="UP000327143">
    <property type="component" value="Chromosome"/>
</dbReference>
<dbReference type="PANTHER" id="PTHR28259:SF1">
    <property type="entry name" value="FLUORIDE EXPORT PROTEIN 1-RELATED"/>
    <property type="match status" value="1"/>
</dbReference>
<name>A0ABX6ANA6_STRVD</name>
<evidence type="ECO:0000256" key="5">
    <source>
        <dbReference type="ARBA" id="ARBA00023136"/>
    </source>
</evidence>
<sequence length="143" mass="15258">MEQARQRREVRVRHLRTLAVIAVGGALGSCARYAAGSLWPTDKTAFPWTTLGVNAVGCLIIGVFLVVITEVFTAHPLLRPFFGTGVLGGFTTFSTYCVDIERLVRADRAGAALAYLAVTVVVALAAAKIGMVATRRILVTRGP</sequence>
<comment type="subcellular location">
    <subcellularLocation>
        <location evidence="1 10">Cell membrane</location>
        <topology evidence="1 10">Multi-pass membrane protein</topology>
    </subcellularLocation>
</comment>
<accession>A0ABX6ANA6</accession>
<comment type="activity regulation">
    <text evidence="10">Na(+) is not transported, but it plays an essential structural role and its presence is essential for fluoride channel function.</text>
</comment>
<protein>
    <recommendedName>
        <fullName evidence="10">Fluoride-specific ion channel FluC</fullName>
    </recommendedName>
</protein>
<keyword evidence="12" id="KW-1185">Reference proteome</keyword>
<evidence type="ECO:0000256" key="7">
    <source>
        <dbReference type="ARBA" id="ARBA00035120"/>
    </source>
</evidence>
<feature type="binding site" evidence="10">
    <location>
        <position position="91"/>
    </location>
    <ligand>
        <name>Na(+)</name>
        <dbReference type="ChEBI" id="CHEBI:29101"/>
        <note>structural</note>
    </ligand>
</feature>
<feature type="binding site" evidence="10">
    <location>
        <position position="88"/>
    </location>
    <ligand>
        <name>Na(+)</name>
        <dbReference type="ChEBI" id="CHEBI:29101"/>
        <note>structural</note>
    </ligand>
</feature>
<evidence type="ECO:0000256" key="8">
    <source>
        <dbReference type="ARBA" id="ARBA00035585"/>
    </source>
</evidence>
<comment type="similarity">
    <text evidence="7 10">Belongs to the fluoride channel Fluc/FEX (TC 1.A.43) family.</text>
</comment>
<reference evidence="11 12" key="1">
    <citation type="submission" date="2017-09" db="EMBL/GenBank/DDBJ databases">
        <authorList>
            <person name="Lee N."/>
            <person name="Cho B.-K."/>
        </authorList>
    </citation>
    <scope>NUCLEOTIDE SEQUENCE [LARGE SCALE GENOMIC DNA]</scope>
    <source>
        <strain evidence="11 12">ATCC 39115</strain>
    </source>
</reference>
<evidence type="ECO:0000256" key="1">
    <source>
        <dbReference type="ARBA" id="ARBA00004651"/>
    </source>
</evidence>
<evidence type="ECO:0000256" key="3">
    <source>
        <dbReference type="ARBA" id="ARBA00022692"/>
    </source>
</evidence>
<gene>
    <name evidence="10 11" type="primary">crcB</name>
    <name evidence="10" type="synonym">fluC</name>
    <name evidence="11" type="ORF">CP969_21355</name>
</gene>
<comment type="function">
    <text evidence="9 10">Fluoride-specific ion channel. Important for reducing fluoride concentration in the cell, thus reducing its toxicity.</text>
</comment>
<dbReference type="EMBL" id="CP023700">
    <property type="protein sequence ID" value="QEU89373.1"/>
    <property type="molecule type" value="Genomic_DNA"/>
</dbReference>
<evidence type="ECO:0000256" key="9">
    <source>
        <dbReference type="ARBA" id="ARBA00049940"/>
    </source>
</evidence>
<feature type="transmembrane region" description="Helical" evidence="10">
    <location>
        <begin position="15"/>
        <end position="34"/>
    </location>
</feature>
<keyword evidence="3 10" id="KW-0812">Transmembrane</keyword>
<feature type="transmembrane region" description="Helical" evidence="10">
    <location>
        <begin position="110"/>
        <end position="131"/>
    </location>
</feature>
<dbReference type="PROSITE" id="PS51257">
    <property type="entry name" value="PROKAR_LIPOPROTEIN"/>
    <property type="match status" value="1"/>
</dbReference>
<feature type="transmembrane region" description="Helical" evidence="10">
    <location>
        <begin position="80"/>
        <end position="98"/>
    </location>
</feature>
<keyword evidence="5 10" id="KW-0472">Membrane</keyword>
<keyword evidence="4 10" id="KW-1133">Transmembrane helix</keyword>
<comment type="catalytic activity">
    <reaction evidence="8">
        <text>fluoride(in) = fluoride(out)</text>
        <dbReference type="Rhea" id="RHEA:76159"/>
        <dbReference type="ChEBI" id="CHEBI:17051"/>
    </reaction>
    <physiologicalReaction direction="left-to-right" evidence="8">
        <dbReference type="Rhea" id="RHEA:76160"/>
    </physiologicalReaction>
</comment>
<keyword evidence="10" id="KW-0915">Sodium</keyword>
<evidence type="ECO:0000256" key="6">
    <source>
        <dbReference type="ARBA" id="ARBA00023303"/>
    </source>
</evidence>
<keyword evidence="6 10" id="KW-0407">Ion channel</keyword>
<keyword evidence="10" id="KW-0406">Ion transport</keyword>
<organism evidence="11 12">
    <name type="scientific">Streptomyces viridosporus T7A</name>
    <dbReference type="NCBI Taxonomy" id="665577"/>
    <lineage>
        <taxon>Bacteria</taxon>
        <taxon>Bacillati</taxon>
        <taxon>Actinomycetota</taxon>
        <taxon>Actinomycetes</taxon>
        <taxon>Kitasatosporales</taxon>
        <taxon>Streptomycetaceae</taxon>
        <taxon>Streptomyces</taxon>
    </lineage>
</organism>
<keyword evidence="2 10" id="KW-1003">Cell membrane</keyword>
<dbReference type="Pfam" id="PF02537">
    <property type="entry name" value="CRCB"/>
    <property type="match status" value="1"/>
</dbReference>
<dbReference type="NCBIfam" id="TIGR00494">
    <property type="entry name" value="crcB"/>
    <property type="match status" value="1"/>
</dbReference>
<keyword evidence="10" id="KW-0813">Transport</keyword>
<dbReference type="HAMAP" id="MF_00454">
    <property type="entry name" value="FluC"/>
    <property type="match status" value="1"/>
</dbReference>
<evidence type="ECO:0000256" key="10">
    <source>
        <dbReference type="HAMAP-Rule" id="MF_00454"/>
    </source>
</evidence>
<feature type="transmembrane region" description="Helical" evidence="10">
    <location>
        <begin position="46"/>
        <end position="68"/>
    </location>
</feature>
<dbReference type="PANTHER" id="PTHR28259">
    <property type="entry name" value="FLUORIDE EXPORT PROTEIN 1-RELATED"/>
    <property type="match status" value="1"/>
</dbReference>
<evidence type="ECO:0000256" key="4">
    <source>
        <dbReference type="ARBA" id="ARBA00022989"/>
    </source>
</evidence>
<proteinExistence type="inferred from homology"/>
<dbReference type="InterPro" id="IPR003691">
    <property type="entry name" value="FluC"/>
</dbReference>
<evidence type="ECO:0000313" key="12">
    <source>
        <dbReference type="Proteomes" id="UP000327143"/>
    </source>
</evidence>